<dbReference type="AlphaFoldDB" id="A0A4W3HGT8"/>
<proteinExistence type="predicted"/>
<dbReference type="GeneTree" id="ENSGT00970000196920"/>
<dbReference type="STRING" id="7868.ENSCMIP00000014332"/>
<dbReference type="PANTHER" id="PTHR33332">
    <property type="entry name" value="REVERSE TRANSCRIPTASE DOMAIN-CONTAINING PROTEIN"/>
    <property type="match status" value="1"/>
</dbReference>
<reference evidence="1" key="4">
    <citation type="submission" date="2025-08" db="UniProtKB">
        <authorList>
            <consortium name="Ensembl"/>
        </authorList>
    </citation>
    <scope>IDENTIFICATION</scope>
</reference>
<evidence type="ECO:0000313" key="2">
    <source>
        <dbReference type="Proteomes" id="UP000314986"/>
    </source>
</evidence>
<reference evidence="1" key="5">
    <citation type="submission" date="2025-09" db="UniProtKB">
        <authorList>
            <consortium name="Ensembl"/>
        </authorList>
    </citation>
    <scope>IDENTIFICATION</scope>
</reference>
<reference evidence="2" key="3">
    <citation type="journal article" date="2014" name="Nature">
        <title>Elephant shark genome provides unique insights into gnathostome evolution.</title>
        <authorList>
            <consortium name="International Elephant Shark Genome Sequencing Consortium"/>
            <person name="Venkatesh B."/>
            <person name="Lee A.P."/>
            <person name="Ravi V."/>
            <person name="Maurya A.K."/>
            <person name="Lian M.M."/>
            <person name="Swann J.B."/>
            <person name="Ohta Y."/>
            <person name="Flajnik M.F."/>
            <person name="Sutoh Y."/>
            <person name="Kasahara M."/>
            <person name="Hoon S."/>
            <person name="Gangu V."/>
            <person name="Roy S.W."/>
            <person name="Irimia M."/>
            <person name="Korzh V."/>
            <person name="Kondrychyn I."/>
            <person name="Lim Z.W."/>
            <person name="Tay B.H."/>
            <person name="Tohari S."/>
            <person name="Kong K.W."/>
            <person name="Ho S."/>
            <person name="Lorente-Galdos B."/>
            <person name="Quilez J."/>
            <person name="Marques-Bonet T."/>
            <person name="Raney B.J."/>
            <person name="Ingham P.W."/>
            <person name="Tay A."/>
            <person name="Hillier L.W."/>
            <person name="Minx P."/>
            <person name="Boehm T."/>
            <person name="Wilson R.K."/>
            <person name="Brenner S."/>
            <person name="Warren W.C."/>
        </authorList>
    </citation>
    <scope>NUCLEOTIDE SEQUENCE [LARGE SCALE GENOMIC DNA]</scope>
</reference>
<accession>A0A4W3HGT8</accession>
<protein>
    <recommendedName>
        <fullName evidence="3">Reverse transcriptase domain-containing protein</fullName>
    </recommendedName>
</protein>
<reference evidence="2" key="1">
    <citation type="journal article" date="2006" name="Science">
        <title>Ancient noncoding elements conserved in the human genome.</title>
        <authorList>
            <person name="Venkatesh B."/>
            <person name="Kirkness E.F."/>
            <person name="Loh Y.H."/>
            <person name="Halpern A.L."/>
            <person name="Lee A.P."/>
            <person name="Johnson J."/>
            <person name="Dandona N."/>
            <person name="Viswanathan L.D."/>
            <person name="Tay A."/>
            <person name="Venter J.C."/>
            <person name="Strausberg R.L."/>
            <person name="Brenner S."/>
        </authorList>
    </citation>
    <scope>NUCLEOTIDE SEQUENCE [LARGE SCALE GENOMIC DNA]</scope>
</reference>
<reference evidence="2" key="2">
    <citation type="journal article" date="2007" name="PLoS Biol.">
        <title>Survey sequencing and comparative analysis of the elephant shark (Callorhinchus milii) genome.</title>
        <authorList>
            <person name="Venkatesh B."/>
            <person name="Kirkness E.F."/>
            <person name="Loh Y.H."/>
            <person name="Halpern A.L."/>
            <person name="Lee A.P."/>
            <person name="Johnson J."/>
            <person name="Dandona N."/>
            <person name="Viswanathan L.D."/>
            <person name="Tay A."/>
            <person name="Venter J.C."/>
            <person name="Strausberg R.L."/>
            <person name="Brenner S."/>
        </authorList>
    </citation>
    <scope>NUCLEOTIDE SEQUENCE [LARGE SCALE GENOMIC DNA]</scope>
</reference>
<dbReference type="Ensembl" id="ENSCMIT00000014637.1">
    <property type="protein sequence ID" value="ENSCMIP00000014332.1"/>
    <property type="gene ID" value="ENSCMIG00000007111.1"/>
</dbReference>
<organism evidence="1 2">
    <name type="scientific">Callorhinchus milii</name>
    <name type="common">Ghost shark</name>
    <dbReference type="NCBI Taxonomy" id="7868"/>
    <lineage>
        <taxon>Eukaryota</taxon>
        <taxon>Metazoa</taxon>
        <taxon>Chordata</taxon>
        <taxon>Craniata</taxon>
        <taxon>Vertebrata</taxon>
        <taxon>Chondrichthyes</taxon>
        <taxon>Holocephali</taxon>
        <taxon>Chimaeriformes</taxon>
        <taxon>Callorhinchidae</taxon>
        <taxon>Callorhinchus</taxon>
    </lineage>
</organism>
<evidence type="ECO:0000313" key="1">
    <source>
        <dbReference type="Ensembl" id="ENSCMIP00000014332.1"/>
    </source>
</evidence>
<dbReference type="OMA" id="DSELHNC"/>
<dbReference type="InParanoid" id="A0A4W3HGT8"/>
<sequence length="180" mass="20666">MTSDILSNCDQGFICLLILFVLSAAFDTKPINWWFSSYLSHHLYFVSTNCGVTQGSVLGPPLGDIIHRHGVNFHMYPDDTQLYLCLHPRLQDHCCPDRLSVRHQVLDEKCLSDIKSQMRANFLQLDVNKTEALLIGSRQCLQGCTLHLTEPVRNLGILFDHQLSFLHWHHQPPRLLTQPH</sequence>
<name>A0A4W3HGT8_CALMI</name>
<evidence type="ECO:0008006" key="3">
    <source>
        <dbReference type="Google" id="ProtNLM"/>
    </source>
</evidence>
<keyword evidence="2" id="KW-1185">Reference proteome</keyword>
<dbReference type="Proteomes" id="UP000314986">
    <property type="component" value="Unassembled WGS sequence"/>
</dbReference>